<dbReference type="AlphaFoldDB" id="A0A438MH23"/>
<name>A0A438MH23_9ACTN</name>
<comment type="caution">
    <text evidence="1">The sequence shown here is derived from an EMBL/GenBank/DDBJ whole genome shotgun (WGS) entry which is preliminary data.</text>
</comment>
<evidence type="ECO:0008006" key="3">
    <source>
        <dbReference type="Google" id="ProtNLM"/>
    </source>
</evidence>
<gene>
    <name evidence="1" type="ORF">EDD27_7864</name>
</gene>
<evidence type="ECO:0000313" key="1">
    <source>
        <dbReference type="EMBL" id="RVX45087.1"/>
    </source>
</evidence>
<dbReference type="RefSeq" id="WP_127936759.1">
    <property type="nucleotide sequence ID" value="NZ_SAUN01000001.1"/>
</dbReference>
<sequence length="135" mass="14442">MPAAHTSGAFGRVLDTSALAQATTGKSIYARTLIELALASGANTLLIPVTAYIQALAEIPQDLRWTPMLLTTSPGVHLDLIEDREKAHEIADLGASDPALAHVAWCALQYGWPLVTDRGPELLRISPDLHIEALP</sequence>
<dbReference type="EMBL" id="SAUN01000001">
    <property type="protein sequence ID" value="RVX45087.1"/>
    <property type="molecule type" value="Genomic_DNA"/>
</dbReference>
<evidence type="ECO:0000313" key="2">
    <source>
        <dbReference type="Proteomes" id="UP000284824"/>
    </source>
</evidence>
<protein>
    <recommendedName>
        <fullName evidence="3">PIN domain-containing protein</fullName>
    </recommendedName>
</protein>
<reference evidence="1 2" key="1">
    <citation type="submission" date="2019-01" db="EMBL/GenBank/DDBJ databases">
        <title>Sequencing the genomes of 1000 actinobacteria strains.</title>
        <authorList>
            <person name="Klenk H.-P."/>
        </authorList>
    </citation>
    <scope>NUCLEOTIDE SEQUENCE [LARGE SCALE GENOMIC DNA]</scope>
    <source>
        <strain evidence="1 2">DSM 43925</strain>
    </source>
</reference>
<keyword evidence="2" id="KW-1185">Reference proteome</keyword>
<organism evidence="1 2">
    <name type="scientific">Nonomuraea polychroma</name>
    <dbReference type="NCBI Taxonomy" id="46176"/>
    <lineage>
        <taxon>Bacteria</taxon>
        <taxon>Bacillati</taxon>
        <taxon>Actinomycetota</taxon>
        <taxon>Actinomycetes</taxon>
        <taxon>Streptosporangiales</taxon>
        <taxon>Streptosporangiaceae</taxon>
        <taxon>Nonomuraea</taxon>
    </lineage>
</organism>
<proteinExistence type="predicted"/>
<dbReference type="Proteomes" id="UP000284824">
    <property type="component" value="Unassembled WGS sequence"/>
</dbReference>
<accession>A0A438MH23</accession>